<evidence type="ECO:0000313" key="3">
    <source>
        <dbReference type="Proteomes" id="UP000184267"/>
    </source>
</evidence>
<evidence type="ECO:0000256" key="1">
    <source>
        <dbReference type="SAM" id="MobiDB-lite"/>
    </source>
</evidence>
<evidence type="ECO:0000313" key="2">
    <source>
        <dbReference type="EMBL" id="OJT03048.1"/>
    </source>
</evidence>
<feature type="compositionally biased region" description="Basic and acidic residues" evidence="1">
    <location>
        <begin position="105"/>
        <end position="114"/>
    </location>
</feature>
<proteinExistence type="predicted"/>
<protein>
    <submittedName>
        <fullName evidence="2">Uncharacterized protein</fullName>
    </submittedName>
</protein>
<keyword evidence="3" id="KW-1185">Reference proteome</keyword>
<name>A0A1M2V620_TRAPU</name>
<dbReference type="Proteomes" id="UP000184267">
    <property type="component" value="Unassembled WGS sequence"/>
</dbReference>
<reference evidence="2 3" key="1">
    <citation type="submission" date="2016-10" db="EMBL/GenBank/DDBJ databases">
        <title>Genome sequence of the basidiomycete white-rot fungus Trametes pubescens.</title>
        <authorList>
            <person name="Makela M.R."/>
            <person name="Granchi Z."/>
            <person name="Peng M."/>
            <person name="De Vries R.P."/>
            <person name="Grigoriev I."/>
            <person name="Riley R."/>
            <person name="Hilden K."/>
        </authorList>
    </citation>
    <scope>NUCLEOTIDE SEQUENCE [LARGE SCALE GENOMIC DNA]</scope>
    <source>
        <strain evidence="2 3">FBCC735</strain>
    </source>
</reference>
<feature type="region of interest" description="Disordered" evidence="1">
    <location>
        <begin position="68"/>
        <end position="123"/>
    </location>
</feature>
<organism evidence="2 3">
    <name type="scientific">Trametes pubescens</name>
    <name type="common">White-rot fungus</name>
    <dbReference type="NCBI Taxonomy" id="154538"/>
    <lineage>
        <taxon>Eukaryota</taxon>
        <taxon>Fungi</taxon>
        <taxon>Dikarya</taxon>
        <taxon>Basidiomycota</taxon>
        <taxon>Agaricomycotina</taxon>
        <taxon>Agaricomycetes</taxon>
        <taxon>Polyporales</taxon>
        <taxon>Polyporaceae</taxon>
        <taxon>Trametes</taxon>
    </lineage>
</organism>
<dbReference type="STRING" id="154538.A0A1M2V620"/>
<dbReference type="OrthoDB" id="3245901at2759"/>
<dbReference type="EMBL" id="MNAD01001636">
    <property type="protein sequence ID" value="OJT03048.1"/>
    <property type="molecule type" value="Genomic_DNA"/>
</dbReference>
<sequence>MSYPTMLTHYPAYHMQDPLAQGVESPLMPTAPFSGAVHPPRPHLQLQVSTDYVPTRQADSEYLVREFFTPSPSSSSPSDHVLSALPSAEEATERNRPLPSPASSSRREARRRGAEASSSDEGLVVRGSIAHPYARLYSKKNGAGKRRKMWNHALEKMLFTPQEM</sequence>
<accession>A0A1M2V620</accession>
<gene>
    <name evidence="2" type="ORF">TRAPUB_6391</name>
</gene>
<dbReference type="AlphaFoldDB" id="A0A1M2V620"/>
<comment type="caution">
    <text evidence="2">The sequence shown here is derived from an EMBL/GenBank/DDBJ whole genome shotgun (WGS) entry which is preliminary data.</text>
</comment>